<dbReference type="RefSeq" id="WP_210655957.1">
    <property type="nucleotide sequence ID" value="NZ_JAGKQQ010000001.1"/>
</dbReference>
<keyword evidence="2" id="KW-0902">Two-component regulatory system</keyword>
<evidence type="ECO:0000259" key="7">
    <source>
        <dbReference type="PROSITE" id="PS50110"/>
    </source>
</evidence>
<evidence type="ECO:0000313" key="8">
    <source>
        <dbReference type="EMBL" id="MBP3957159.1"/>
    </source>
</evidence>
<evidence type="ECO:0000313" key="9">
    <source>
        <dbReference type="Proteomes" id="UP000676565"/>
    </source>
</evidence>
<feature type="modified residue" description="4-aspartylphosphate" evidence="6">
    <location>
        <position position="54"/>
    </location>
</feature>
<keyword evidence="5" id="KW-0804">Transcription</keyword>
<gene>
    <name evidence="8" type="ORF">J8F10_17995</name>
</gene>
<dbReference type="EMBL" id="JAGKQQ010000001">
    <property type="protein sequence ID" value="MBP3957159.1"/>
    <property type="molecule type" value="Genomic_DNA"/>
</dbReference>
<organism evidence="8 9">
    <name type="scientific">Gemmata palustris</name>
    <dbReference type="NCBI Taxonomy" id="2822762"/>
    <lineage>
        <taxon>Bacteria</taxon>
        <taxon>Pseudomonadati</taxon>
        <taxon>Planctomycetota</taxon>
        <taxon>Planctomycetia</taxon>
        <taxon>Gemmatales</taxon>
        <taxon>Gemmataceae</taxon>
        <taxon>Gemmata</taxon>
    </lineage>
</organism>
<dbReference type="InterPro" id="IPR011006">
    <property type="entry name" value="CheY-like_superfamily"/>
</dbReference>
<proteinExistence type="predicted"/>
<name>A0ABS5BTV7_9BACT</name>
<dbReference type="SUPFAM" id="SSF52172">
    <property type="entry name" value="CheY-like"/>
    <property type="match status" value="1"/>
</dbReference>
<reference evidence="8 9" key="1">
    <citation type="submission" date="2021-04" db="EMBL/GenBank/DDBJ databases">
        <authorList>
            <person name="Ivanova A."/>
        </authorList>
    </citation>
    <scope>NUCLEOTIDE SEQUENCE [LARGE SCALE GENOMIC DNA]</scope>
    <source>
        <strain evidence="8 9">G18</strain>
    </source>
</reference>
<dbReference type="InterPro" id="IPR039420">
    <property type="entry name" value="WalR-like"/>
</dbReference>
<evidence type="ECO:0000256" key="5">
    <source>
        <dbReference type="ARBA" id="ARBA00023163"/>
    </source>
</evidence>
<sequence length="158" mass="17197">MTKHRVLIVDDNRDAALSMSELLVVAGFEVETCFDGPSALKAAATFAPEACLLDINMPGMDGYALARQIRGLFPDRPPLLATMTAYGDYAHLERAVDAGFDLQFTKPAAPTEVIEQIRAGLRAGTLFPEPEVESKEPGSALHRLLNRVTGLWSKPRES</sequence>
<dbReference type="InterPro" id="IPR001789">
    <property type="entry name" value="Sig_transdc_resp-reg_receiver"/>
</dbReference>
<evidence type="ECO:0000256" key="4">
    <source>
        <dbReference type="ARBA" id="ARBA00023125"/>
    </source>
</evidence>
<accession>A0ABS5BTV7</accession>
<dbReference type="PROSITE" id="PS50110">
    <property type="entry name" value="RESPONSE_REGULATORY"/>
    <property type="match status" value="1"/>
</dbReference>
<dbReference type="Gene3D" id="3.40.50.2300">
    <property type="match status" value="1"/>
</dbReference>
<keyword evidence="1 6" id="KW-0597">Phosphoprotein</keyword>
<evidence type="ECO:0000256" key="3">
    <source>
        <dbReference type="ARBA" id="ARBA00023015"/>
    </source>
</evidence>
<keyword evidence="4" id="KW-0238">DNA-binding</keyword>
<keyword evidence="9" id="KW-1185">Reference proteome</keyword>
<evidence type="ECO:0000256" key="6">
    <source>
        <dbReference type="PROSITE-ProRule" id="PRU00169"/>
    </source>
</evidence>
<dbReference type="SMART" id="SM00448">
    <property type="entry name" value="REC"/>
    <property type="match status" value="1"/>
</dbReference>
<evidence type="ECO:0000256" key="1">
    <source>
        <dbReference type="ARBA" id="ARBA00022553"/>
    </source>
</evidence>
<dbReference type="PANTHER" id="PTHR48111">
    <property type="entry name" value="REGULATOR OF RPOS"/>
    <property type="match status" value="1"/>
</dbReference>
<protein>
    <submittedName>
        <fullName evidence="8">Response regulator</fullName>
    </submittedName>
</protein>
<keyword evidence="3" id="KW-0805">Transcription regulation</keyword>
<dbReference type="Proteomes" id="UP000676565">
    <property type="component" value="Unassembled WGS sequence"/>
</dbReference>
<dbReference type="Pfam" id="PF00072">
    <property type="entry name" value="Response_reg"/>
    <property type="match status" value="1"/>
</dbReference>
<comment type="caution">
    <text evidence="8">The sequence shown here is derived from an EMBL/GenBank/DDBJ whole genome shotgun (WGS) entry which is preliminary data.</text>
</comment>
<dbReference type="PANTHER" id="PTHR48111:SF1">
    <property type="entry name" value="TWO-COMPONENT RESPONSE REGULATOR ORR33"/>
    <property type="match status" value="1"/>
</dbReference>
<evidence type="ECO:0000256" key="2">
    <source>
        <dbReference type="ARBA" id="ARBA00023012"/>
    </source>
</evidence>
<feature type="domain" description="Response regulatory" evidence="7">
    <location>
        <begin position="5"/>
        <end position="121"/>
    </location>
</feature>